<dbReference type="Pfam" id="PF17681">
    <property type="entry name" value="GCP_N_terminal"/>
    <property type="match status" value="1"/>
</dbReference>
<keyword evidence="10" id="KW-1185">Reference proteome</keyword>
<dbReference type="EMBL" id="BTRK01000001">
    <property type="protein sequence ID" value="GMR32672.1"/>
    <property type="molecule type" value="Genomic_DNA"/>
</dbReference>
<dbReference type="InterPro" id="IPR042241">
    <property type="entry name" value="GCP_C_sf"/>
</dbReference>
<feature type="domain" description="Gamma tubulin complex component protein N-terminal" evidence="8">
    <location>
        <begin position="81"/>
        <end position="378"/>
    </location>
</feature>
<evidence type="ECO:0000259" key="7">
    <source>
        <dbReference type="Pfam" id="PF04130"/>
    </source>
</evidence>
<evidence type="ECO:0000259" key="8">
    <source>
        <dbReference type="Pfam" id="PF17681"/>
    </source>
</evidence>
<dbReference type="InterPro" id="IPR007259">
    <property type="entry name" value="GCP"/>
</dbReference>
<feature type="chain" id="PRO_5042866158" description="Gamma-tubulin complex component" evidence="6">
    <location>
        <begin position="16"/>
        <end position="674"/>
    </location>
</feature>
<feature type="signal peptide" evidence="6">
    <location>
        <begin position="1"/>
        <end position="15"/>
    </location>
</feature>
<dbReference type="GO" id="GO:0051011">
    <property type="term" value="F:microtubule minus-end binding"/>
    <property type="evidence" value="ECO:0007669"/>
    <property type="project" value="TreeGrafter"/>
</dbReference>
<accession>A0AAN5C7D0</accession>
<keyword evidence="6" id="KW-0732">Signal</keyword>
<evidence type="ECO:0000313" key="9">
    <source>
        <dbReference type="EMBL" id="GMR32672.1"/>
    </source>
</evidence>
<keyword evidence="3 5" id="KW-0493">Microtubule</keyword>
<protein>
    <recommendedName>
        <fullName evidence="5">Gamma-tubulin complex component</fullName>
    </recommendedName>
</protein>
<dbReference type="GO" id="GO:0000922">
    <property type="term" value="C:spindle pole"/>
    <property type="evidence" value="ECO:0007669"/>
    <property type="project" value="InterPro"/>
</dbReference>
<comment type="similarity">
    <text evidence="1 5">Belongs to the TUBGCP family.</text>
</comment>
<dbReference type="GO" id="GO:0005874">
    <property type="term" value="C:microtubule"/>
    <property type="evidence" value="ECO:0007669"/>
    <property type="project" value="UniProtKB-KW"/>
</dbReference>
<dbReference type="GO" id="GO:0000930">
    <property type="term" value="C:gamma-tubulin complex"/>
    <property type="evidence" value="ECO:0007669"/>
    <property type="project" value="TreeGrafter"/>
</dbReference>
<dbReference type="GO" id="GO:0007020">
    <property type="term" value="P:microtubule nucleation"/>
    <property type="evidence" value="ECO:0007669"/>
    <property type="project" value="InterPro"/>
</dbReference>
<organism evidence="9 10">
    <name type="scientific">Pristionchus mayeri</name>
    <dbReference type="NCBI Taxonomy" id="1317129"/>
    <lineage>
        <taxon>Eukaryota</taxon>
        <taxon>Metazoa</taxon>
        <taxon>Ecdysozoa</taxon>
        <taxon>Nematoda</taxon>
        <taxon>Chromadorea</taxon>
        <taxon>Rhabditida</taxon>
        <taxon>Rhabditina</taxon>
        <taxon>Diplogasteromorpha</taxon>
        <taxon>Diplogasteroidea</taxon>
        <taxon>Neodiplogasteridae</taxon>
        <taxon>Pristionchus</taxon>
    </lineage>
</organism>
<dbReference type="GO" id="GO:0051225">
    <property type="term" value="P:spindle assembly"/>
    <property type="evidence" value="ECO:0007669"/>
    <property type="project" value="TreeGrafter"/>
</dbReference>
<dbReference type="GO" id="GO:0043015">
    <property type="term" value="F:gamma-tubulin binding"/>
    <property type="evidence" value="ECO:0007669"/>
    <property type="project" value="InterPro"/>
</dbReference>
<dbReference type="Proteomes" id="UP001328107">
    <property type="component" value="Unassembled WGS sequence"/>
</dbReference>
<dbReference type="GO" id="GO:0031122">
    <property type="term" value="P:cytoplasmic microtubule organization"/>
    <property type="evidence" value="ECO:0007669"/>
    <property type="project" value="TreeGrafter"/>
</dbReference>
<comment type="subcellular location">
    <subcellularLocation>
        <location evidence="5">Cytoplasm</location>
        <location evidence="5">Cytoskeleton</location>
        <location evidence="5">Microtubule organizing center</location>
    </subcellularLocation>
</comment>
<proteinExistence type="inferred from homology"/>
<evidence type="ECO:0000256" key="4">
    <source>
        <dbReference type="ARBA" id="ARBA00023212"/>
    </source>
</evidence>
<dbReference type="InterPro" id="IPR040457">
    <property type="entry name" value="GCP_C"/>
</dbReference>
<reference evidence="10" key="1">
    <citation type="submission" date="2022-10" db="EMBL/GenBank/DDBJ databases">
        <title>Genome assembly of Pristionchus species.</title>
        <authorList>
            <person name="Yoshida K."/>
            <person name="Sommer R.J."/>
        </authorList>
    </citation>
    <scope>NUCLEOTIDE SEQUENCE [LARGE SCALE GENOMIC DNA]</scope>
    <source>
        <strain evidence="10">RS5460</strain>
    </source>
</reference>
<evidence type="ECO:0000256" key="3">
    <source>
        <dbReference type="ARBA" id="ARBA00022701"/>
    </source>
</evidence>
<dbReference type="PANTHER" id="PTHR19302">
    <property type="entry name" value="GAMMA TUBULIN COMPLEX PROTEIN"/>
    <property type="match status" value="1"/>
</dbReference>
<evidence type="ECO:0000256" key="1">
    <source>
        <dbReference type="ARBA" id="ARBA00010337"/>
    </source>
</evidence>
<evidence type="ECO:0000256" key="5">
    <source>
        <dbReference type="RuleBase" id="RU363050"/>
    </source>
</evidence>
<dbReference type="InterPro" id="IPR041470">
    <property type="entry name" value="GCP_N"/>
</dbReference>
<dbReference type="Pfam" id="PF04130">
    <property type="entry name" value="GCP_C_terminal"/>
    <property type="match status" value="1"/>
</dbReference>
<keyword evidence="2 5" id="KW-0963">Cytoplasm</keyword>
<gene>
    <name evidence="9" type="ORF">PMAYCL1PPCAC_02867</name>
</gene>
<name>A0AAN5C7D0_9BILA</name>
<dbReference type="AlphaFoldDB" id="A0AAN5C7D0"/>
<evidence type="ECO:0000256" key="6">
    <source>
        <dbReference type="SAM" id="SignalP"/>
    </source>
</evidence>
<comment type="caution">
    <text evidence="9">The sequence shown here is derived from an EMBL/GenBank/DDBJ whole genome shotgun (WGS) entry which is preliminary data.</text>
</comment>
<dbReference type="GO" id="GO:0051321">
    <property type="term" value="P:meiotic cell cycle"/>
    <property type="evidence" value="ECO:0007669"/>
    <property type="project" value="TreeGrafter"/>
</dbReference>
<sequence>MVLTLISFFFVSIYTFKFSSQSPMTLTTQPNTWKAVRRSIVSSKFKLPRMPKLGFYSNLDDESFDDFRAMDNSEVENMLVEEMGILLMGDQTTNIRIETAPKFSMTVNPTADPHSRDLVMHFERIVMNCVTIRQRCERNLSDSGLSLTVRVVTNRCQALLSQELAEIVVNTTTPRLMEFYYQVMPMGDRLEIAAQILGHIADGDLVGGEVLTLLATRIRQNIRDDTSLLLHEMEQRTMATFMATLYKWISEGTTTSDTTMEFLVWNTQELASSQLDVLQRTTLPRDEKTDLGTSYRVLEELCPSQFSSVLLDIVKCGRYMHILKASSEEQERLAKEDVLKILGPYDQFIKLSHTSVKSRLIQARDSTSTRILKLLLEESSIFDLFDVVHCLFLCLDVSWLNLLMSEYHEFLMHRVKEIPEKRLNAIWRSVQMKRYDAYMDKFDLIFEPNSVLSALFKDKNTNLRWVSADAPRGKFASQPDNGEELSGWSGLSLRFKSPSLLAPLFTKTQMKTYSTVFRLIFACHLAIHQIGLSMLALPSLKDPRWRQSASLFSSINVQLHRFVEFWNLSVRPLVEKFKDDLLRARSIDEMATLHSGFLLKLGLGLRMNDPRVLSPIFALCNLTRQIYEDGIESVEVAEEQLREISSEIEEALCDSERDEQMSNEMMMMMTLGRC</sequence>
<evidence type="ECO:0000313" key="10">
    <source>
        <dbReference type="Proteomes" id="UP001328107"/>
    </source>
</evidence>
<dbReference type="GO" id="GO:0000278">
    <property type="term" value="P:mitotic cell cycle"/>
    <property type="evidence" value="ECO:0007669"/>
    <property type="project" value="TreeGrafter"/>
</dbReference>
<dbReference type="Gene3D" id="1.20.120.1900">
    <property type="entry name" value="Gamma-tubulin complex, C-terminal domain"/>
    <property type="match status" value="1"/>
</dbReference>
<evidence type="ECO:0000256" key="2">
    <source>
        <dbReference type="ARBA" id="ARBA00022490"/>
    </source>
</evidence>
<feature type="domain" description="Gamma tubulin complex component C-terminal" evidence="7">
    <location>
        <begin position="389"/>
        <end position="629"/>
    </location>
</feature>
<keyword evidence="4 5" id="KW-0206">Cytoskeleton</keyword>